<name>A0A7W9KD12_9PSEU</name>
<dbReference type="GO" id="GO:0009820">
    <property type="term" value="P:alkaloid metabolic process"/>
    <property type="evidence" value="ECO:0007669"/>
    <property type="project" value="InterPro"/>
</dbReference>
<protein>
    <recommendedName>
        <fullName evidence="4">DMATS type aromatic prenyltransferase</fullName>
    </recommendedName>
</protein>
<keyword evidence="3" id="KW-1185">Reference proteome</keyword>
<dbReference type="RefSeq" id="WP_246488545.1">
    <property type="nucleotide sequence ID" value="NZ_JACHIR010000001.1"/>
</dbReference>
<dbReference type="EMBL" id="JACHIR010000001">
    <property type="protein sequence ID" value="MBB5890321.1"/>
    <property type="molecule type" value="Genomic_DNA"/>
</dbReference>
<dbReference type="Pfam" id="PF11991">
    <property type="entry name" value="Trp_DMAT"/>
    <property type="match status" value="1"/>
</dbReference>
<dbReference type="Proteomes" id="UP000585638">
    <property type="component" value="Unassembled WGS sequence"/>
</dbReference>
<dbReference type="InterPro" id="IPR033964">
    <property type="entry name" value="ABBA"/>
</dbReference>
<dbReference type="SFLD" id="SFLDG01162">
    <property type="entry name" value="I"/>
    <property type="match status" value="1"/>
</dbReference>
<evidence type="ECO:0008006" key="4">
    <source>
        <dbReference type="Google" id="ProtNLM"/>
    </source>
</evidence>
<accession>A0A7W9KD12</accession>
<evidence type="ECO:0000313" key="2">
    <source>
        <dbReference type="EMBL" id="MBB5890321.1"/>
    </source>
</evidence>
<dbReference type="SFLD" id="SFLDS00036">
    <property type="entry name" value="Aromatic_Prenyltransferase"/>
    <property type="match status" value="1"/>
</dbReference>
<proteinExistence type="predicted"/>
<dbReference type="PANTHER" id="PTHR40627">
    <property type="entry name" value="INDOLE PRENYLTRANSFERASE TDIB-RELATED"/>
    <property type="match status" value="1"/>
</dbReference>
<evidence type="ECO:0000313" key="3">
    <source>
        <dbReference type="Proteomes" id="UP000585638"/>
    </source>
</evidence>
<keyword evidence="1" id="KW-0808">Transferase</keyword>
<reference evidence="2 3" key="1">
    <citation type="submission" date="2020-08" db="EMBL/GenBank/DDBJ databases">
        <title>Sequencing the genomes of 1000 actinobacteria strains.</title>
        <authorList>
            <person name="Klenk H.-P."/>
        </authorList>
    </citation>
    <scope>NUCLEOTIDE SEQUENCE [LARGE SCALE GENOMIC DNA]</scope>
    <source>
        <strain evidence="2 3">DSM 43851</strain>
    </source>
</reference>
<dbReference type="GO" id="GO:0016765">
    <property type="term" value="F:transferase activity, transferring alkyl or aryl (other than methyl) groups"/>
    <property type="evidence" value="ECO:0007669"/>
    <property type="project" value="InterPro"/>
</dbReference>
<dbReference type="PANTHER" id="PTHR40627:SF4">
    <property type="entry name" value="PRENYLTRANSFERASE ASQH1-RELATED"/>
    <property type="match status" value="1"/>
</dbReference>
<comment type="caution">
    <text evidence="2">The sequence shown here is derived from an EMBL/GenBank/DDBJ whole genome shotgun (WGS) entry which is preliminary data.</text>
</comment>
<dbReference type="AlphaFoldDB" id="A0A7W9KD12"/>
<sequence>MMMRSLSLREHASVQLRNLCAAVGLADADEPVSILTLLLGDLGERTLAAPPIWASHVSDDLTPLEFSIALDEDGSPVLRMLVEPIADGSGVHANNRVALRVLDALAERFGLSLEQFREIWGLFVPDEPCGRFGIWYSVIFRRGAAPDFKVYFNPAALGEEHAPALVSEALSRLGFADAYGLVSDRAATRDGLDRLTFFALDLHTRPQSRVKVYVSHHDAGLPVVERAAAGVPGIALDRVRDFYSAIGGAGDRVLTGLPALSSYSFVGANASVPNNYSLYMPIRDLVSDDRSALERVLVLMERHGMDPTLLHRALAAVTSRRLDDGVGLLAYVSLRLGPVQSGITVYLSSEAYATMPPRSRGSASAQLPQVKVQ</sequence>
<dbReference type="InterPro" id="IPR017795">
    <property type="entry name" value="ABBA_NscD-like"/>
</dbReference>
<evidence type="ECO:0000256" key="1">
    <source>
        <dbReference type="ARBA" id="ARBA00022679"/>
    </source>
</evidence>
<organism evidence="2 3">
    <name type="scientific">Kutzneria kofuensis</name>
    <dbReference type="NCBI Taxonomy" id="103725"/>
    <lineage>
        <taxon>Bacteria</taxon>
        <taxon>Bacillati</taxon>
        <taxon>Actinomycetota</taxon>
        <taxon>Actinomycetes</taxon>
        <taxon>Pseudonocardiales</taxon>
        <taxon>Pseudonocardiaceae</taxon>
        <taxon>Kutzneria</taxon>
    </lineage>
</organism>
<gene>
    <name evidence="2" type="ORF">BJ998_001517</name>
</gene>